<feature type="region of interest" description="Disordered" evidence="1">
    <location>
        <begin position="791"/>
        <end position="816"/>
    </location>
</feature>
<keyword evidence="4" id="KW-1185">Reference proteome</keyword>
<dbReference type="OrthoDB" id="7586325at2"/>
<dbReference type="Gene3D" id="2.60.40.2810">
    <property type="match status" value="1"/>
</dbReference>
<dbReference type="Pfam" id="PF00353">
    <property type="entry name" value="HemolysinCabind"/>
    <property type="match status" value="14"/>
</dbReference>
<evidence type="ECO:0000259" key="2">
    <source>
        <dbReference type="SMART" id="SM00736"/>
    </source>
</evidence>
<dbReference type="Proteomes" id="UP000263833">
    <property type="component" value="Unassembled WGS sequence"/>
</dbReference>
<dbReference type="InterPro" id="IPR013783">
    <property type="entry name" value="Ig-like_fold"/>
</dbReference>
<dbReference type="PROSITE" id="PS00330">
    <property type="entry name" value="HEMOLYSIN_CALCIUM"/>
    <property type="match status" value="9"/>
</dbReference>
<name>A0A371BIK3_9SPHN</name>
<dbReference type="SUPFAM" id="SSF49313">
    <property type="entry name" value="Cadherin-like"/>
    <property type="match status" value="3"/>
</dbReference>
<dbReference type="SMART" id="SM00736">
    <property type="entry name" value="CADG"/>
    <property type="match status" value="3"/>
</dbReference>
<dbReference type="NCBIfam" id="NF012211">
    <property type="entry name" value="tand_rpt_95"/>
    <property type="match status" value="2"/>
</dbReference>
<comment type="caution">
    <text evidence="3">The sequence shown here is derived from an EMBL/GenBank/DDBJ whole genome shotgun (WGS) entry which is preliminary data.</text>
</comment>
<gene>
    <name evidence="3" type="ORF">DXH95_08565</name>
</gene>
<dbReference type="InterPro" id="IPR006644">
    <property type="entry name" value="Cadg"/>
</dbReference>
<dbReference type="RefSeq" id="WP_115548933.1">
    <property type="nucleotide sequence ID" value="NZ_QRGP01000001.1"/>
</dbReference>
<dbReference type="InterPro" id="IPR001343">
    <property type="entry name" value="Hemolysn_Ca-bd"/>
</dbReference>
<evidence type="ECO:0000313" key="3">
    <source>
        <dbReference type="EMBL" id="RDV07388.1"/>
    </source>
</evidence>
<dbReference type="Pfam" id="PF05345">
    <property type="entry name" value="He_PIG"/>
    <property type="match status" value="3"/>
</dbReference>
<feature type="region of interest" description="Disordered" evidence="1">
    <location>
        <begin position="912"/>
        <end position="936"/>
    </location>
</feature>
<evidence type="ECO:0000256" key="1">
    <source>
        <dbReference type="SAM" id="MobiDB-lite"/>
    </source>
</evidence>
<dbReference type="Gene3D" id="2.60.40.10">
    <property type="entry name" value="Immunoglobulins"/>
    <property type="match status" value="3"/>
</dbReference>
<reference evidence="4" key="1">
    <citation type="submission" date="2018-08" db="EMBL/GenBank/DDBJ databases">
        <authorList>
            <person name="Kim S.-J."/>
            <person name="Jung G.-Y."/>
        </authorList>
    </citation>
    <scope>NUCLEOTIDE SEQUENCE [LARGE SCALE GENOMIC DNA]</scope>
    <source>
        <strain evidence="4">GY_G</strain>
    </source>
</reference>
<protein>
    <submittedName>
        <fullName evidence="3">Tandem-95 repeat protein</fullName>
    </submittedName>
</protein>
<evidence type="ECO:0000313" key="4">
    <source>
        <dbReference type="Proteomes" id="UP000263833"/>
    </source>
</evidence>
<feature type="domain" description="Dystroglycan-type cadherin-like" evidence="2">
    <location>
        <begin position="3185"/>
        <end position="3281"/>
    </location>
</feature>
<dbReference type="PRINTS" id="PR00313">
    <property type="entry name" value="CABNDNGRPT"/>
</dbReference>
<dbReference type="PANTHER" id="PTHR39431">
    <property type="entry name" value="FRPA/C-RELATED PROTEIN"/>
    <property type="match status" value="1"/>
</dbReference>
<feature type="domain" description="Dystroglycan-type cadherin-like" evidence="2">
    <location>
        <begin position="2991"/>
        <end position="3087"/>
    </location>
</feature>
<dbReference type="GO" id="GO:0016020">
    <property type="term" value="C:membrane"/>
    <property type="evidence" value="ECO:0007669"/>
    <property type="project" value="InterPro"/>
</dbReference>
<dbReference type="InterPro" id="IPR018511">
    <property type="entry name" value="Hemolysin-typ_Ca-bd_CS"/>
</dbReference>
<dbReference type="EMBL" id="QRGP01000001">
    <property type="protein sequence ID" value="RDV07388.1"/>
    <property type="molecule type" value="Genomic_DNA"/>
</dbReference>
<dbReference type="PANTHER" id="PTHR39431:SF1">
    <property type="entry name" value="FRPA_C-RELATED PROTEIN"/>
    <property type="match status" value="1"/>
</dbReference>
<dbReference type="InterPro" id="IPR011049">
    <property type="entry name" value="Serralysin-like_metalloprot_C"/>
</dbReference>
<sequence>MTLSRDLFLSILAMDAYNRDYGFGVKVDGTQIGNARIRSRDGLGITADQYASWQATGFYAIAYDVSDAEIDGLSGTVISYRGSDYQDTNGISPFSRDIWQGWSNGAGFPYGGQPRLALDFYSAVTGKSPYNTPGNYTITGHSLGGSLAGFVSALSGNRALLFDHVPFGIAAYVQAHGVNVPLSLVQTGLPDAYHVLGEVAIGTRLGGLPFAASLPLNAIVPFVPALAGGTVATGTAALELAVDNQVLTTGLSPIASLANTIQLHSQALLVTLLWARDNANVNWQYAAASLIPAYFSEAVANSIPEAAGYKGEITSSGYVLQSAIAYSAIDEGERPFGDVGIRAMFDDAADFGSVLRYNLMPTWAGDSLNDSIGRIIVEFAGLMAVRDVEALGDGAPTANAAALEGILSLDGSGTEGVPDALRISFSDTLWSLSGRTLATPLHESRERTGLVDATINAVSASVDLDMISRWYSDEVGGNLLHDIDEIVFAFSTSPNFAASSSNTLSMFVTGDASVSTTLGNSNNFVVSGAGSDAIDGGTGTDIIVAGDGVDVLRGGSGDDWLAGGEGGDILEGGDNNDYLSGGYGADNVDGGDGDDELVANFDNEVDELDGGSGTDTVVFAYDQGDSTIRLTANAQSIPGVTGPNDGFGLEIVGALNANGSAGNFGGDQLISLELAAVQAGTGEDTLRIEQDINAAVIDYIDLGRQTSGAYDHINLSNWQQNLLVDLSSDFVSLSGAGGNALTIEVRGAEAVTGGDGDDILVGNGVANRLVGGLGDDSIDGDDGRDILVGGLGNDTLTGGQGNDRIDSAEDEPNNSGSIDNVFGGEGADRFFVNGGDIINDIDGDDILVSFSDLVLQGGEREEGETIYVGRAGEEYELLGSDLKVTLTAGASAGTSITISNFTNGYAGISLTEASDEDDPRRNRDRNNPGRHFPNSFSNRDPLVLDLDGNGVSMSSLTGSNVFFDLDGDGFAERTGWVGAGEGFLAIDSNNNGVVDNGLELFGSATRNGFEALAEYDGNDDGRIDSADAVWDRLIVWRDANRNGISEATELTQIDQNDVFSIGLQFRVPRSSEQRRAGNTLLGIGSFSEAGGFEAEAVAVAFRNDQTNTRFVLPDNFTYDDEVLSLPNLKGYGDLPDLWVAMTLDPILKQMVQDFVTGSYEDISDFVGRAYSIKAPDYYRYGFLQTGETTHHYEASAFENILARWAGVPVLQGELDEFQIELTAERIIGRSILNDRGAGNPNFHAAFALMSQDFAARFAIGWANALQNGSRDNQISQIISALNEATNDEEAESLELLLGQILNGAAVDAITDPFLRRFSMLQYEVSTNSILGDTAAFIDAELESFEFDAQNPNSGWLEWYAGRSTILNIIDPEGSLLDVRRRAYTGNRMLGVFFNPQSGIANFVSGNGIVVGDADGFARVDVLSGGQGNDNLQGGRGDDTYVLADGFGQDIVIDSAGANDEVAFQGTLRSTLAVLTVEGASGRDLRIRFKGRNETVLIKDYLDASGNPTMERITFPDGPSWSGRFIRDLVMAQRATSGDDRIRGTSADETLIGGAGNDILNGSLAGGLAERFNDAGDIFDGGLGNDGLNGSWGDDVYRFARGDGHDIVSDVGGFVTIELGRGISPTDISIRGAENGQDLILRVSGEDQSIILRGALAGDFGNGSIRIIYADGTIWTEADVRTNAVAGTDGNDALFAFLSGSTLAGGEGNDRLRGYIGDDILIGGRGNDQLGDIFGRDEFRFSRGDGHDFVTIGDPQISNVSASETKTIAFDNSVTLADLSFEQSDEGHALVIRVTGEDQSITISDFMLNIGRLRLRFTNGDVFNGAHLLGFALTPTEGDDRFIGSTASETILGGNGNDELIGGMGNGNHGDDTLDGGSGNDILVGRSGTDILIGSTGNDLLRGGVGADAHRFARGDGHDIIEFAGLGDYVEFASGITLSDILAEVSDDGSDLILRIAGEDQSITLRDVMFNSSYGANEIRFVNEPATTIDAFILSTQVSTAGNDHINGSYHGGMLTGGDGNDIIEGGHSDELIDGGSGDDILSGGGGTNIFLFGLGSGADILKRDSAYISSQDAIEFGVGVLPEQIEISASADGNTIILTIVGTSDSLTIERGHPVLRTGEFRFENDVVWTPQQLFGALFGATPGNDVLFGSAQGGLLEGLDGNDLLSGGTAAQIFVGGRGDDRMEGNQSYTDVYRFSRGDGQDLIVDTQNQNFTEDPDFIEGSNIIEFGEDIEPDDIAIFNYSDGTTIRGSVMIIAGSDDRIYFEYDPDQSELPVSEVRFANGTSWTSSDLFERSGSGVLNGSLLSPGEFNNVVDTRGVVSAITGSGGNDVYIFNQGYGELIIDQSQIGSFVSGIPPYGSVLRLGAGINPDNLAVSTNEQGDMILSLNEHDRVVLLRARSEAPLPYPSVTESYSGVMRFEFADGSSWEYADAIKEIYRGKAGQTTLTGDLFGGTFDTRGFATEIFSVSPRDTFVFNQGYGHIRINIAIPEDFDFGVELGENLVNLGGGLSMSTASLRTTEAGDLIIDFGDGDVLEFVNSIETDPNFAVFRHFGYLDDGFEQTSFATLLDMANTSAVTDAMSSDPETVVKLRGDLNDQYFDPKGAGDVIDGGGGYDDIFYQRGYGELTIHIARDLGTNDDYRQNTVFLNFVGISSEDVEIRTGVENELIVDLGDGDVIRLQFTRDPALDLTDRTYFLPAYGDFPLYYGGALSFSFDDGATLDGPQILALIDQNDTPIFGSGEYYAEVAAVSSGLLTLAGEFEFSDADLADTHGISVVDVALTGNASGLPPASELVDLLGGQIATEAAGANNGAAHWFFSAESSLFDYLGDGETVTLNYSLQIDDGRQGLVMRNVEIMVTGTNQTPGIIGGVFGASLSPNTPLIGANGEIRFTDVDQDQTHTINLLSVSVDGVSSGLPEQSELLSWLSLSAPTGAGASKTAVWSFDPGVFDFDYLGLSDRLQLTYQVEIRDALGAAITRDVTIVLEQSLLAPDALSAIDGTQFVEDSFFDLNIPSSSFESSLTGSLLLTASLANGSALPTWLSFDGTRLTGNPPPNFNGTLDLRIVATNGTASVHDFVSIEIAEVNDAPVVDQILPDYRFASGVAVDIAIPANAFVDVDGDALSFAAVLADGSALPSWLNFNGTRFAGAPPADFTGALVVRLTASDGNFAAEQLFNISVALENAAPSVAQTLYDWQISEDENVNIVLREGVFRDADGDMLVLTARLADGSDLPAWLSFDGSRITGTPPANFNGVMEIAISASDGQANAVDTFNLTINPVNDAPVSVNDSGLSVVAGAQLLIDPLAVLANDSDADGDTLAIVGVDSPVGGLVQINADGRISFEASESFVGIGSFRYTVSDGNQTSSATVTVNVQSAEVPWTYGTAGNDTINGSGNSRNRIDGLAGSDNINGGQLNDELLGGDSNDNLYGNAGDDVLRGGNGDDFIYPGSGIDLVDGGIGADRVLYSASASGVAFSLLNGGTAGDALGDTYVSVEWAAGSAFNDIIEGDNFANYLFGDNGSDELIGLDGNDTLQGGNGADVLRGGAGNDTMIADRTDNAADTFYGDAGNDYISVGYLDSAYGDDGNDQIDIRGSNSAVYGGSGVDDFDLKSNATNVSVDGGEGFDYLDGAGWDLSVASLLSIESITGSTDINNSFAITVNSTSLNLSAAQFIWYLDLIAGTNADTTIIGPGAPSNPMPSRLRIYGAGGNDSLTGSLVADHLTGGAGNDFLAGNTGTDIAYFSGAIGTYTFVTNGGAVTVVDNEINIDGNDGTDTLSSIEQLSFQGGVTVNVASPIILDLDGNGIETLSASESAARYDLDGDSLADDTSWIGSTEGFLFLDRDGNGTVSNAGEFSFIDDVAGARSDLEGLRAFDSNRDGILSALDTRFSDFRIWQDKDGDGAAESGEILSFTQAGVRSIGLTGTAVNGTTQLGDVAIINRGTYTRTNGTTRQFVDAALTYYSAASNIPEIAVQSLNFERKSRRYSINYANGQMAIAPNKRKGEVDARAGVLGASSLLRFANETTGLLSPIILDLDGDGVEMRSIKKASASFDMNGDGILDDTGWAAGGDGFLVIDRNNDGRVNHASELSFASEDKEASSDLEALTALDSNEDGVLNASDARFGELKVWSDTDGDGVTDTGELKTLAQHGITEIAQRAQHRQGQAAVGSNILLSTAVFTRSNGTTGTLGNVALAYRPGSSPASDNAGRENGSFISPRTIGDHETLHSLGLNEGAETLVDAVTALRSSNGPASLFNVDEFLRDGLNPFDYFENAEINLQPMETDRANSTVAQRITTAHSQKWQALNSLEPDRMLSLIAQDMASFGVRSGEGELAWRKDGIKPIDFYA</sequence>
<dbReference type="InterPro" id="IPR015919">
    <property type="entry name" value="Cadherin-like_sf"/>
</dbReference>
<dbReference type="SUPFAM" id="SSF51120">
    <property type="entry name" value="beta-Roll"/>
    <property type="match status" value="11"/>
</dbReference>
<organism evidence="3 4">
    <name type="scientific">Sphingorhabdus pulchriflava</name>
    <dbReference type="NCBI Taxonomy" id="2292257"/>
    <lineage>
        <taxon>Bacteria</taxon>
        <taxon>Pseudomonadati</taxon>
        <taxon>Pseudomonadota</taxon>
        <taxon>Alphaproteobacteria</taxon>
        <taxon>Sphingomonadales</taxon>
        <taxon>Sphingomonadaceae</taxon>
        <taxon>Sphingorhabdus</taxon>
    </lineage>
</organism>
<feature type="domain" description="Dystroglycan-type cadherin-like" evidence="2">
    <location>
        <begin position="3088"/>
        <end position="3184"/>
    </location>
</feature>
<accession>A0A371BIK3</accession>
<proteinExistence type="predicted"/>
<dbReference type="Gene3D" id="2.150.10.10">
    <property type="entry name" value="Serralysin-like metalloprotease, C-terminal"/>
    <property type="match status" value="8"/>
</dbReference>
<dbReference type="Pfam" id="PF17963">
    <property type="entry name" value="Big_9"/>
    <property type="match status" value="1"/>
</dbReference>
<dbReference type="GO" id="GO:0005509">
    <property type="term" value="F:calcium ion binding"/>
    <property type="evidence" value="ECO:0007669"/>
    <property type="project" value="InterPro"/>
</dbReference>
<feature type="compositionally biased region" description="Basic and acidic residues" evidence="1">
    <location>
        <begin position="918"/>
        <end position="927"/>
    </location>
</feature>